<name>A0A7K3M0R1_9ACTN</name>
<organism evidence="7 8">
    <name type="scientific">Phytoactinopolyspora mesophila</name>
    <dbReference type="NCBI Taxonomy" id="2650750"/>
    <lineage>
        <taxon>Bacteria</taxon>
        <taxon>Bacillati</taxon>
        <taxon>Actinomycetota</taxon>
        <taxon>Actinomycetes</taxon>
        <taxon>Jiangellales</taxon>
        <taxon>Jiangellaceae</taxon>
        <taxon>Phytoactinopolyspora</taxon>
    </lineage>
</organism>
<comment type="similarity">
    <text evidence="2">Belongs to the bacterial solute-binding protein 2 family.</text>
</comment>
<protein>
    <submittedName>
        <fullName evidence="7">Substrate-binding domain-containing protein</fullName>
    </submittedName>
</protein>
<dbReference type="RefSeq" id="WP_162449543.1">
    <property type="nucleotide sequence ID" value="NZ_WLZY01000002.1"/>
</dbReference>
<evidence type="ECO:0000256" key="1">
    <source>
        <dbReference type="ARBA" id="ARBA00004196"/>
    </source>
</evidence>
<dbReference type="PANTHER" id="PTHR46847:SF1">
    <property type="entry name" value="D-ALLOSE-BINDING PERIPLASMIC PROTEIN-RELATED"/>
    <property type="match status" value="1"/>
</dbReference>
<dbReference type="EMBL" id="WLZY01000002">
    <property type="protein sequence ID" value="NDL56840.1"/>
    <property type="molecule type" value="Genomic_DNA"/>
</dbReference>
<reference evidence="7 8" key="1">
    <citation type="submission" date="2019-11" db="EMBL/GenBank/DDBJ databases">
        <authorList>
            <person name="Li X.-J."/>
            <person name="Feng X.-M."/>
        </authorList>
    </citation>
    <scope>NUCLEOTIDE SEQUENCE [LARGE SCALE GENOMIC DNA]</scope>
    <source>
        <strain evidence="7 8">XMNu-373</strain>
    </source>
</reference>
<feature type="compositionally biased region" description="Acidic residues" evidence="4">
    <location>
        <begin position="39"/>
        <end position="53"/>
    </location>
</feature>
<dbReference type="GO" id="GO:0030313">
    <property type="term" value="C:cell envelope"/>
    <property type="evidence" value="ECO:0007669"/>
    <property type="project" value="UniProtKB-SubCell"/>
</dbReference>
<evidence type="ECO:0000256" key="4">
    <source>
        <dbReference type="SAM" id="MobiDB-lite"/>
    </source>
</evidence>
<evidence type="ECO:0000256" key="5">
    <source>
        <dbReference type="SAM" id="SignalP"/>
    </source>
</evidence>
<dbReference type="PANTHER" id="PTHR46847">
    <property type="entry name" value="D-ALLOSE-BINDING PERIPLASMIC PROTEIN-RELATED"/>
    <property type="match status" value="1"/>
</dbReference>
<dbReference type="Gene3D" id="3.40.50.2300">
    <property type="match status" value="2"/>
</dbReference>
<keyword evidence="3 5" id="KW-0732">Signal</keyword>
<proteinExistence type="inferred from homology"/>
<dbReference type="InterPro" id="IPR028082">
    <property type="entry name" value="Peripla_BP_I"/>
</dbReference>
<gene>
    <name evidence="7" type="ORF">F7O44_07115</name>
</gene>
<feature type="signal peptide" evidence="5">
    <location>
        <begin position="1"/>
        <end position="24"/>
    </location>
</feature>
<evidence type="ECO:0000256" key="3">
    <source>
        <dbReference type="ARBA" id="ARBA00022729"/>
    </source>
</evidence>
<dbReference type="SUPFAM" id="SSF53822">
    <property type="entry name" value="Periplasmic binding protein-like I"/>
    <property type="match status" value="1"/>
</dbReference>
<comment type="subcellular location">
    <subcellularLocation>
        <location evidence="1">Cell envelope</location>
    </subcellularLocation>
</comment>
<dbReference type="Pfam" id="PF13407">
    <property type="entry name" value="Peripla_BP_4"/>
    <property type="match status" value="1"/>
</dbReference>
<dbReference type="InterPro" id="IPR025997">
    <property type="entry name" value="SBP_2_dom"/>
</dbReference>
<feature type="chain" id="PRO_5038403082" evidence="5">
    <location>
        <begin position="25"/>
        <end position="381"/>
    </location>
</feature>
<feature type="region of interest" description="Disordered" evidence="4">
    <location>
        <begin position="30"/>
        <end position="53"/>
    </location>
</feature>
<dbReference type="CDD" id="cd01536">
    <property type="entry name" value="PBP1_ABC_sugar_binding-like"/>
    <property type="match status" value="1"/>
</dbReference>
<evidence type="ECO:0000313" key="7">
    <source>
        <dbReference type="EMBL" id="NDL56840.1"/>
    </source>
</evidence>
<dbReference type="Proteomes" id="UP000460435">
    <property type="component" value="Unassembled WGS sequence"/>
</dbReference>
<comment type="caution">
    <text evidence="7">The sequence shown here is derived from an EMBL/GenBank/DDBJ whole genome shotgun (WGS) entry which is preliminary data.</text>
</comment>
<keyword evidence="8" id="KW-1185">Reference proteome</keyword>
<sequence>MRYRRRLGALTAAAALFIVAACGAEIDDDADEVPTAQDGDNEDSDEVDTDLEADGDGPLVTFVSFTQDITEMAGQQLIGLEAAFERAGFTYTLSTAAPAGAEDHEGMDRILEDIATLAPDYAIINPSSYALVDDRIVEIEEAGTVVIVGDIDPSNLEEEPEADPLTWVVTDHYQMGYVGAEHMAHEYCEAGEDITVVPFWGPAASEISQNRVGGALDALDDVLSECGLSYEQIDEVFADFDQELAFNYAESIGTAHPDLDLIIGANSNTALGVMESLITQGRMDDIDIIGNGGQLDELAAICTGGIAAAGFRDSQLMGAEMASAVMAHWEGRSDEIPEITLTDLPVTHDCATVFEHAPIEMLELDGFRSNIPDEMWDEYAG</sequence>
<dbReference type="GO" id="GO:0030246">
    <property type="term" value="F:carbohydrate binding"/>
    <property type="evidence" value="ECO:0007669"/>
    <property type="project" value="UniProtKB-ARBA"/>
</dbReference>
<evidence type="ECO:0000256" key="2">
    <source>
        <dbReference type="ARBA" id="ARBA00007639"/>
    </source>
</evidence>
<feature type="domain" description="Periplasmic binding protein" evidence="6">
    <location>
        <begin position="74"/>
        <end position="332"/>
    </location>
</feature>
<evidence type="ECO:0000259" key="6">
    <source>
        <dbReference type="Pfam" id="PF13407"/>
    </source>
</evidence>
<evidence type="ECO:0000313" key="8">
    <source>
        <dbReference type="Proteomes" id="UP000460435"/>
    </source>
</evidence>
<accession>A0A7K3M0R1</accession>
<dbReference type="AlphaFoldDB" id="A0A7K3M0R1"/>
<dbReference type="PROSITE" id="PS51257">
    <property type="entry name" value="PROKAR_LIPOPROTEIN"/>
    <property type="match status" value="1"/>
</dbReference>